<keyword evidence="1" id="KW-0732">Signal</keyword>
<name>A0A1M6AS17_9FLAO</name>
<evidence type="ECO:0008006" key="4">
    <source>
        <dbReference type="Google" id="ProtNLM"/>
    </source>
</evidence>
<sequence>MKTIKCTILLFMLVGGYVFSQEKEEQTNKTTFATKIIHNSVAGFYPIFLGNFETNKNYDITFYTIFWTNPSFGNLPSGSDLLLETAVGLGFKFFDNSLYVNPSFGITSGKFSSNSTGTKIAEGIVPSLYVNYQTNLIDFEGYISYYKSIREDDDILTKDYLLNWIAPGIHVSKRLVTGLFYESFGVTRQEEGDPLLVYQWLGGSLKLKFDKGIAFRISMGATLNTDAGTSDEFYKVSAFIPL</sequence>
<proteinExistence type="predicted"/>
<dbReference type="OrthoDB" id="9771670at2"/>
<reference evidence="3" key="1">
    <citation type="submission" date="2016-11" db="EMBL/GenBank/DDBJ databases">
        <authorList>
            <person name="Varghese N."/>
            <person name="Submissions S."/>
        </authorList>
    </citation>
    <scope>NUCLEOTIDE SEQUENCE [LARGE SCALE GENOMIC DNA]</scope>
    <source>
        <strain evidence="3">DSM 22623</strain>
    </source>
</reference>
<dbReference type="RefSeq" id="WP_073313315.1">
    <property type="nucleotide sequence ID" value="NZ_FQYP01000001.1"/>
</dbReference>
<accession>A0A1M6AS17</accession>
<dbReference type="AlphaFoldDB" id="A0A1M6AS17"/>
<dbReference type="Proteomes" id="UP000184432">
    <property type="component" value="Unassembled WGS sequence"/>
</dbReference>
<feature type="signal peptide" evidence="1">
    <location>
        <begin position="1"/>
        <end position="20"/>
    </location>
</feature>
<evidence type="ECO:0000313" key="3">
    <source>
        <dbReference type="Proteomes" id="UP000184432"/>
    </source>
</evidence>
<dbReference type="STRING" id="570521.SAMN04488508_101444"/>
<evidence type="ECO:0000256" key="1">
    <source>
        <dbReference type="SAM" id="SignalP"/>
    </source>
</evidence>
<dbReference type="EMBL" id="FQYP01000001">
    <property type="protein sequence ID" value="SHI39266.1"/>
    <property type="molecule type" value="Genomic_DNA"/>
</dbReference>
<protein>
    <recommendedName>
        <fullName evidence="4">MetA-pathway of phenol degradation</fullName>
    </recommendedName>
</protein>
<dbReference type="InterPro" id="IPR046620">
    <property type="entry name" value="DUF6733"/>
</dbReference>
<feature type="chain" id="PRO_5012296694" description="MetA-pathway of phenol degradation" evidence="1">
    <location>
        <begin position="21"/>
        <end position="242"/>
    </location>
</feature>
<evidence type="ECO:0000313" key="2">
    <source>
        <dbReference type="EMBL" id="SHI39266.1"/>
    </source>
</evidence>
<gene>
    <name evidence="2" type="ORF">SAMN04488508_101444</name>
</gene>
<keyword evidence="3" id="KW-1185">Reference proteome</keyword>
<dbReference type="Pfam" id="PF20507">
    <property type="entry name" value="DUF6733"/>
    <property type="match status" value="1"/>
</dbReference>
<organism evidence="2 3">
    <name type="scientific">Aquimarina spongiae</name>
    <dbReference type="NCBI Taxonomy" id="570521"/>
    <lineage>
        <taxon>Bacteria</taxon>
        <taxon>Pseudomonadati</taxon>
        <taxon>Bacteroidota</taxon>
        <taxon>Flavobacteriia</taxon>
        <taxon>Flavobacteriales</taxon>
        <taxon>Flavobacteriaceae</taxon>
        <taxon>Aquimarina</taxon>
    </lineage>
</organism>